<evidence type="ECO:0000256" key="3">
    <source>
        <dbReference type="ARBA" id="ARBA00022989"/>
    </source>
</evidence>
<evidence type="ECO:0000313" key="8">
    <source>
        <dbReference type="Proteomes" id="UP000245647"/>
    </source>
</evidence>
<evidence type="ECO:0000313" key="7">
    <source>
        <dbReference type="EMBL" id="PWG81195.1"/>
    </source>
</evidence>
<evidence type="ECO:0000256" key="1">
    <source>
        <dbReference type="ARBA" id="ARBA00004141"/>
    </source>
</evidence>
<feature type="transmembrane region" description="Helical" evidence="5">
    <location>
        <begin position="148"/>
        <end position="170"/>
    </location>
</feature>
<evidence type="ECO:0000256" key="2">
    <source>
        <dbReference type="ARBA" id="ARBA00022692"/>
    </source>
</evidence>
<name>A0A2U2PIH1_9SPHI</name>
<keyword evidence="8" id="KW-1185">Reference proteome</keyword>
<feature type="transmembrane region" description="Helical" evidence="5">
    <location>
        <begin position="107"/>
        <end position="128"/>
    </location>
</feature>
<dbReference type="Pfam" id="PF07291">
    <property type="entry name" value="MauE"/>
    <property type="match status" value="1"/>
</dbReference>
<protein>
    <recommendedName>
        <fullName evidence="6">Methylamine utilisation protein MauE domain-containing protein</fullName>
    </recommendedName>
</protein>
<feature type="domain" description="Methylamine utilisation protein MauE" evidence="6">
    <location>
        <begin position="43"/>
        <end position="167"/>
    </location>
</feature>
<comment type="subcellular location">
    <subcellularLocation>
        <location evidence="1">Membrane</location>
        <topology evidence="1">Multi-pass membrane protein</topology>
    </subcellularLocation>
</comment>
<evidence type="ECO:0000256" key="5">
    <source>
        <dbReference type="SAM" id="Phobius"/>
    </source>
</evidence>
<evidence type="ECO:0000256" key="4">
    <source>
        <dbReference type="ARBA" id="ARBA00023136"/>
    </source>
</evidence>
<sequence length="185" mass="20414">MTYKAFQPLPHIRNFMSASQNNMETVIPPQQTIKATPHKASSVDVISALLILLWIYAALSKLTDYDEARRQMLNQVFPVHVAEILTWLVPATELVLAACLTWKPLQLPGLIASLVLLITFSLYIAITMSNAFGRTPCSCGGIIKHLGYWQHLAFNLFFAALSAIAIVFTIKSGGQKGTSGRKEEP</sequence>
<proteinExistence type="predicted"/>
<comment type="caution">
    <text evidence="7">The sequence shown here is derived from an EMBL/GenBank/DDBJ whole genome shotgun (WGS) entry which is preliminary data.</text>
</comment>
<dbReference type="GO" id="GO:0016020">
    <property type="term" value="C:membrane"/>
    <property type="evidence" value="ECO:0007669"/>
    <property type="project" value="UniProtKB-SubCell"/>
</dbReference>
<keyword evidence="2 5" id="KW-0812">Transmembrane</keyword>
<dbReference type="GO" id="GO:0030416">
    <property type="term" value="P:methylamine metabolic process"/>
    <property type="evidence" value="ECO:0007669"/>
    <property type="project" value="InterPro"/>
</dbReference>
<feature type="transmembrane region" description="Helical" evidence="5">
    <location>
        <begin position="79"/>
        <end position="100"/>
    </location>
</feature>
<organism evidence="7 8">
    <name type="scientific">Pararcticibacter amylolyticus</name>
    <dbReference type="NCBI Taxonomy" id="2173175"/>
    <lineage>
        <taxon>Bacteria</taxon>
        <taxon>Pseudomonadati</taxon>
        <taxon>Bacteroidota</taxon>
        <taxon>Sphingobacteriia</taxon>
        <taxon>Sphingobacteriales</taxon>
        <taxon>Sphingobacteriaceae</taxon>
        <taxon>Pararcticibacter</taxon>
    </lineage>
</organism>
<dbReference type="EMBL" id="QEAS01000005">
    <property type="protein sequence ID" value="PWG81195.1"/>
    <property type="molecule type" value="Genomic_DNA"/>
</dbReference>
<dbReference type="AlphaFoldDB" id="A0A2U2PIH1"/>
<keyword evidence="3 5" id="KW-1133">Transmembrane helix</keyword>
<dbReference type="InterPro" id="IPR009908">
    <property type="entry name" value="Methylamine_util_MauE"/>
</dbReference>
<accession>A0A2U2PIH1</accession>
<dbReference type="UniPathway" id="UPA00895"/>
<reference evidence="7 8" key="1">
    <citation type="submission" date="2018-04" db="EMBL/GenBank/DDBJ databases">
        <title>Pedobacter chongqingensis sp. nov., isolated from a rottenly hemp rope.</title>
        <authorList>
            <person name="Cai Y."/>
        </authorList>
    </citation>
    <scope>NUCLEOTIDE SEQUENCE [LARGE SCALE GENOMIC DNA]</scope>
    <source>
        <strain evidence="7 8">FJ4-8</strain>
    </source>
</reference>
<evidence type="ECO:0000259" key="6">
    <source>
        <dbReference type="Pfam" id="PF07291"/>
    </source>
</evidence>
<dbReference type="Proteomes" id="UP000245647">
    <property type="component" value="Unassembled WGS sequence"/>
</dbReference>
<gene>
    <name evidence="7" type="ORF">DDR33_07350</name>
</gene>
<keyword evidence="4 5" id="KW-0472">Membrane</keyword>
<feature type="transmembrane region" description="Helical" evidence="5">
    <location>
        <begin position="40"/>
        <end position="59"/>
    </location>
</feature>